<evidence type="ECO:0000256" key="1">
    <source>
        <dbReference type="ARBA" id="ARBA00005725"/>
    </source>
</evidence>
<gene>
    <name evidence="5" type="ORF">HII31_02290</name>
</gene>
<evidence type="ECO:0000259" key="4">
    <source>
        <dbReference type="Pfam" id="PF13460"/>
    </source>
</evidence>
<name>A0A8H6RSQ9_9PEZI</name>
<comment type="caution">
    <text evidence="5">The sequence shown here is derived from an EMBL/GenBank/DDBJ whole genome shotgun (WGS) entry which is preliminary data.</text>
</comment>
<dbReference type="PANTHER" id="PTHR47706">
    <property type="entry name" value="NMRA-LIKE FAMILY PROTEIN"/>
    <property type="match status" value="1"/>
</dbReference>
<comment type="similarity">
    <text evidence="1">Belongs to the NmrA-type oxidoreductase family. Isoflavone reductase subfamily.</text>
</comment>
<evidence type="ECO:0000313" key="6">
    <source>
        <dbReference type="Proteomes" id="UP000660729"/>
    </source>
</evidence>
<dbReference type="GO" id="GO:0016491">
    <property type="term" value="F:oxidoreductase activity"/>
    <property type="evidence" value="ECO:0007669"/>
    <property type="project" value="UniProtKB-KW"/>
</dbReference>
<evidence type="ECO:0000256" key="2">
    <source>
        <dbReference type="ARBA" id="ARBA00022857"/>
    </source>
</evidence>
<dbReference type="Gene3D" id="3.40.50.720">
    <property type="entry name" value="NAD(P)-binding Rossmann-like Domain"/>
    <property type="match status" value="1"/>
</dbReference>
<keyword evidence="2" id="KW-0521">NADP</keyword>
<dbReference type="InterPro" id="IPR036291">
    <property type="entry name" value="NAD(P)-bd_dom_sf"/>
</dbReference>
<dbReference type="EMBL" id="JABCIY010000027">
    <property type="protein sequence ID" value="KAF7196223.1"/>
    <property type="molecule type" value="Genomic_DNA"/>
</dbReference>
<dbReference type="Pfam" id="PF13460">
    <property type="entry name" value="NAD_binding_10"/>
    <property type="match status" value="1"/>
</dbReference>
<feature type="domain" description="NAD(P)-binding" evidence="4">
    <location>
        <begin position="12"/>
        <end position="116"/>
    </location>
</feature>
<keyword evidence="6" id="KW-1185">Reference proteome</keyword>
<dbReference type="SUPFAM" id="SSF51735">
    <property type="entry name" value="NAD(P)-binding Rossmann-fold domains"/>
    <property type="match status" value="1"/>
</dbReference>
<dbReference type="InterPro" id="IPR016040">
    <property type="entry name" value="NAD(P)-bd_dom"/>
</dbReference>
<dbReference type="PANTHER" id="PTHR47706:SF7">
    <property type="entry name" value="CIPA-LIKE, PUTATIVE (AFU_ORTHOLOGUE AFUA_1G01630)-RELATED"/>
    <property type="match status" value="1"/>
</dbReference>
<sequence length="311" mass="34441">MSDVLQNIAFIGATGNLGRHTLKALVDQNKQNITLISRSKPKDIPTSSVINIQVGQYDDEAFMQQALAGQDLLIIMLAFPAMGMQDQLVEAAARAGVKYIMPSTYGMDMSDPNLYNTMPLAKKSAAMNDKINQLGMKHFGVVTNLWIDYSIEFGLAGFDVDKREATVYSDSGHFCTSSLAQVGRGIAAMLALPKSTIDERFADNRLYITSFHITHQEWFDAILKATDTTEADWKVERKSTDVLLEDGNAALAKGDHSGMFDLIYYCTFKKDLGGDYADHLDNEILGLPKEDIVDVIRGQLAKPRQEKPDFV</sequence>
<evidence type="ECO:0000256" key="3">
    <source>
        <dbReference type="ARBA" id="ARBA00023002"/>
    </source>
</evidence>
<reference evidence="5" key="1">
    <citation type="submission" date="2020-04" db="EMBL/GenBank/DDBJ databases">
        <title>Draft genome resource of the tomato pathogen Pseudocercospora fuligena.</title>
        <authorList>
            <person name="Zaccaron A."/>
        </authorList>
    </citation>
    <scope>NUCLEOTIDE SEQUENCE</scope>
    <source>
        <strain evidence="5">PF001</strain>
    </source>
</reference>
<organism evidence="5 6">
    <name type="scientific">Pseudocercospora fuligena</name>
    <dbReference type="NCBI Taxonomy" id="685502"/>
    <lineage>
        <taxon>Eukaryota</taxon>
        <taxon>Fungi</taxon>
        <taxon>Dikarya</taxon>
        <taxon>Ascomycota</taxon>
        <taxon>Pezizomycotina</taxon>
        <taxon>Dothideomycetes</taxon>
        <taxon>Dothideomycetidae</taxon>
        <taxon>Mycosphaerellales</taxon>
        <taxon>Mycosphaerellaceae</taxon>
        <taxon>Pseudocercospora</taxon>
    </lineage>
</organism>
<keyword evidence="3" id="KW-0560">Oxidoreductase</keyword>
<proteinExistence type="inferred from homology"/>
<dbReference type="OrthoDB" id="419598at2759"/>
<accession>A0A8H6RSQ9</accession>
<evidence type="ECO:0000313" key="5">
    <source>
        <dbReference type="EMBL" id="KAF7196223.1"/>
    </source>
</evidence>
<dbReference type="InterPro" id="IPR051609">
    <property type="entry name" value="NmrA/Isoflavone_reductase-like"/>
</dbReference>
<dbReference type="AlphaFoldDB" id="A0A8H6RSQ9"/>
<dbReference type="Proteomes" id="UP000660729">
    <property type="component" value="Unassembled WGS sequence"/>
</dbReference>
<protein>
    <recommendedName>
        <fullName evidence="4">NAD(P)-binding domain-containing protein</fullName>
    </recommendedName>
</protein>